<sequence>MLLSSQTPIEQTEKWLLDVVIGLNLCPFAAKPYKKEQIHIAQSNATTEESLLEDILVEMKQLNSISAAERDTTLVVIPHMLNDFWDYNMFLDWVDALIKQQQWEGVFQIASFHPEYCFHGAHQEDSENLTNRSPFPTIHIIREASMERVLKLFKDPESIPETNMDTVSELTDQQKQALFPYLFTEK</sequence>
<protein>
    <submittedName>
        <fullName evidence="1">DUF1415 domain-containing protein</fullName>
    </submittedName>
</protein>
<keyword evidence="2" id="KW-1185">Reference proteome</keyword>
<dbReference type="InterPro" id="IPR009858">
    <property type="entry name" value="DUF1415"/>
</dbReference>
<reference evidence="1 2" key="1">
    <citation type="submission" date="2021-02" db="EMBL/GenBank/DDBJ databases">
        <authorList>
            <person name="Park J.-S."/>
        </authorList>
    </citation>
    <scope>NUCLEOTIDE SEQUENCE [LARGE SCALE GENOMIC DNA]</scope>
    <source>
        <strain evidence="1 2">188UL20-2</strain>
    </source>
</reference>
<dbReference type="Proteomes" id="UP000809621">
    <property type="component" value="Unassembled WGS sequence"/>
</dbReference>
<accession>A0ABS2HHT6</accession>
<evidence type="ECO:0000313" key="2">
    <source>
        <dbReference type="Proteomes" id="UP000809621"/>
    </source>
</evidence>
<gene>
    <name evidence="1" type="ORF">JQC93_11850</name>
</gene>
<dbReference type="EMBL" id="JAFEUM010000004">
    <property type="protein sequence ID" value="MBM7037098.1"/>
    <property type="molecule type" value="Genomic_DNA"/>
</dbReference>
<dbReference type="Pfam" id="PF07209">
    <property type="entry name" value="DUF1415"/>
    <property type="match status" value="1"/>
</dbReference>
<comment type="caution">
    <text evidence="1">The sequence shown here is derived from an EMBL/GenBank/DDBJ whole genome shotgun (WGS) entry which is preliminary data.</text>
</comment>
<organism evidence="1 2">
    <name type="scientific">Vibrio ulleungensis</name>
    <dbReference type="NCBI Taxonomy" id="2807619"/>
    <lineage>
        <taxon>Bacteria</taxon>
        <taxon>Pseudomonadati</taxon>
        <taxon>Pseudomonadota</taxon>
        <taxon>Gammaproteobacteria</taxon>
        <taxon>Vibrionales</taxon>
        <taxon>Vibrionaceae</taxon>
        <taxon>Vibrio</taxon>
    </lineage>
</organism>
<evidence type="ECO:0000313" key="1">
    <source>
        <dbReference type="EMBL" id="MBM7037098.1"/>
    </source>
</evidence>
<name>A0ABS2HHT6_9VIBR</name>
<proteinExistence type="predicted"/>